<dbReference type="Proteomes" id="UP000712673">
    <property type="component" value="Unassembled WGS sequence"/>
</dbReference>
<evidence type="ECO:0000313" key="1">
    <source>
        <dbReference type="EMBL" id="MBM3225018.1"/>
    </source>
</evidence>
<organism evidence="1 2">
    <name type="scientific">Tectimicrobiota bacterium</name>
    <dbReference type="NCBI Taxonomy" id="2528274"/>
    <lineage>
        <taxon>Bacteria</taxon>
        <taxon>Pseudomonadati</taxon>
        <taxon>Nitrospinota/Tectimicrobiota group</taxon>
        <taxon>Candidatus Tectimicrobiota</taxon>
    </lineage>
</organism>
<gene>
    <name evidence="1" type="ORF">FJZ47_14605</name>
</gene>
<reference evidence="1" key="1">
    <citation type="submission" date="2019-03" db="EMBL/GenBank/DDBJ databases">
        <title>Lake Tanganyika Metagenome-Assembled Genomes (MAGs).</title>
        <authorList>
            <person name="Tran P."/>
        </authorList>
    </citation>
    <scope>NUCLEOTIDE SEQUENCE</scope>
    <source>
        <strain evidence="1">K_DeepCast_65m_m2_066</strain>
    </source>
</reference>
<name>A0A937W197_UNCTE</name>
<proteinExistence type="predicted"/>
<accession>A0A937W197</accession>
<comment type="caution">
    <text evidence="1">The sequence shown here is derived from an EMBL/GenBank/DDBJ whole genome shotgun (WGS) entry which is preliminary data.</text>
</comment>
<protein>
    <submittedName>
        <fullName evidence="1">Uncharacterized protein</fullName>
    </submittedName>
</protein>
<dbReference type="EMBL" id="VGLS01000458">
    <property type="protein sequence ID" value="MBM3225018.1"/>
    <property type="molecule type" value="Genomic_DNA"/>
</dbReference>
<sequence>MLDALRHQQQRFEAFQGEDVIIHVNGAFFQELHAPLDTLTALSLPPAASFMEVYGRDIEGQVLLAVCPIPTYDLDETPEEQSLVLRQANGVTVELSFRPHLVGPDGLYSMSLHVLQTAEQPQPRL</sequence>
<evidence type="ECO:0000313" key="2">
    <source>
        <dbReference type="Proteomes" id="UP000712673"/>
    </source>
</evidence>
<dbReference type="AlphaFoldDB" id="A0A937W197"/>